<evidence type="ECO:0000256" key="2">
    <source>
        <dbReference type="SAM" id="Phobius"/>
    </source>
</evidence>
<name>A0A3R8LN91_9BURK</name>
<evidence type="ECO:0000313" key="4">
    <source>
        <dbReference type="Proteomes" id="UP000270261"/>
    </source>
</evidence>
<gene>
    <name evidence="3" type="primary">pilV</name>
    <name evidence="3" type="ORF">EHV23_01240</name>
</gene>
<keyword evidence="2" id="KW-0812">Transmembrane</keyword>
<protein>
    <submittedName>
        <fullName evidence="3">Type IV pilus modification protein PilV</fullName>
    </submittedName>
</protein>
<organism evidence="3 4">
    <name type="scientific">Lautropia dentalis</name>
    <dbReference type="NCBI Taxonomy" id="2490857"/>
    <lineage>
        <taxon>Bacteria</taxon>
        <taxon>Pseudomonadati</taxon>
        <taxon>Pseudomonadota</taxon>
        <taxon>Betaproteobacteria</taxon>
        <taxon>Burkholderiales</taxon>
        <taxon>Burkholderiaceae</taxon>
        <taxon>Lautropia</taxon>
    </lineage>
</organism>
<sequence length="224" mass="24413">MLRTELRAHPEAGVWNHEKSGARMSPEPDVRVGAVSGAAVCPKSGVRMRPKQSGSGLIEVLVAVVVLSVGLLSMLWAQTKSMGYQRTAEFRNMAAQIATEYADRMRANVAGADHYLSSYRYDPTQGFSRPNSGEKCHTATEVCSAAEMAESDQYDLRVMARNSMPGGDVLVTRGQNSGYDIWVVWIQPNVPGLDDPALSSAVFCPDDLKRDKHKPQCLQLGVSL</sequence>
<dbReference type="InterPro" id="IPR012902">
    <property type="entry name" value="N_methyl_site"/>
</dbReference>
<comment type="caution">
    <text evidence="3">The sequence shown here is derived from an EMBL/GenBank/DDBJ whole genome shotgun (WGS) entry which is preliminary data.</text>
</comment>
<accession>A0A3R8LN91</accession>
<proteinExistence type="predicted"/>
<reference evidence="3 4" key="1">
    <citation type="submission" date="2018-11" db="EMBL/GenBank/DDBJ databases">
        <title>Genome sequencing of Lautropia sp. KCOM 2505 (= ChDC F240).</title>
        <authorList>
            <person name="Kook J.-K."/>
            <person name="Park S.-N."/>
            <person name="Lim Y.K."/>
        </authorList>
    </citation>
    <scope>NUCLEOTIDE SEQUENCE [LARGE SCALE GENOMIC DNA]</scope>
    <source>
        <strain evidence="3 4">KCOM 2505</strain>
    </source>
</reference>
<dbReference type="Pfam" id="PF07963">
    <property type="entry name" value="N_methyl"/>
    <property type="match status" value="1"/>
</dbReference>
<dbReference type="InterPro" id="IPR013362">
    <property type="entry name" value="Pilus_4_PilV"/>
</dbReference>
<keyword evidence="2" id="KW-0472">Membrane</keyword>
<evidence type="ECO:0000256" key="1">
    <source>
        <dbReference type="SAM" id="MobiDB-lite"/>
    </source>
</evidence>
<dbReference type="EMBL" id="RRUE01000001">
    <property type="protein sequence ID" value="RRN44932.1"/>
    <property type="molecule type" value="Genomic_DNA"/>
</dbReference>
<keyword evidence="2" id="KW-1133">Transmembrane helix</keyword>
<dbReference type="Proteomes" id="UP000270261">
    <property type="component" value="Unassembled WGS sequence"/>
</dbReference>
<evidence type="ECO:0000313" key="3">
    <source>
        <dbReference type="EMBL" id="RRN44932.1"/>
    </source>
</evidence>
<feature type="transmembrane region" description="Helical" evidence="2">
    <location>
        <begin position="57"/>
        <end position="77"/>
    </location>
</feature>
<dbReference type="AlphaFoldDB" id="A0A3R8LN91"/>
<feature type="region of interest" description="Disordered" evidence="1">
    <location>
        <begin position="1"/>
        <end position="29"/>
    </location>
</feature>
<keyword evidence="4" id="KW-1185">Reference proteome</keyword>
<dbReference type="NCBIfam" id="TIGR02523">
    <property type="entry name" value="type_IV_pilV"/>
    <property type="match status" value="1"/>
</dbReference>